<accession>A0A2G7T2Z4</accession>
<proteinExistence type="predicted"/>
<protein>
    <submittedName>
        <fullName evidence="1">Uncharacterized protein</fullName>
    </submittedName>
</protein>
<sequence>MCGFARSFDLRSTDPLVVRAVYEQLQEELLSCQKSFPVRTSDRLEEELGLDGDDLDMSVAPAIARRSGRSLEGGQSNPHYGRVMTASDLVYFFNCQSEAAPQPTALH</sequence>
<name>A0A2G7T2Z4_9FLAO</name>
<dbReference type="EMBL" id="PEKC01000119">
    <property type="protein sequence ID" value="PII34229.1"/>
    <property type="molecule type" value="Genomic_DNA"/>
</dbReference>
<evidence type="ECO:0000313" key="1">
    <source>
        <dbReference type="EMBL" id="PII34229.1"/>
    </source>
</evidence>
<dbReference type="AlphaFoldDB" id="A0A2G7T2Z4"/>
<comment type="caution">
    <text evidence="1">The sequence shown here is derived from an EMBL/GenBank/DDBJ whole genome shotgun (WGS) entry which is preliminary data.</text>
</comment>
<gene>
    <name evidence="1" type="ORF">CTI11_22330</name>
</gene>
<reference evidence="1" key="1">
    <citation type="submission" date="2017-10" db="EMBL/GenBank/DDBJ databases">
        <title>Chryseobacterium sp. B5 is a hydrocarbonoclastic and plant growth promoting bacterium.</title>
        <authorList>
            <person name="Thijs S."/>
            <person name="Gkorezis P."/>
            <person name="Van Hamme J."/>
        </authorList>
    </citation>
    <scope>NUCLEOTIDE SEQUENCE</scope>
    <source>
        <strain evidence="1">B5</strain>
    </source>
</reference>
<organism evidence="1">
    <name type="scientific">Chryseobacterium sp. B5</name>
    <dbReference type="NCBI Taxonomy" id="2050562"/>
    <lineage>
        <taxon>Bacteria</taxon>
        <taxon>Pseudomonadati</taxon>
        <taxon>Bacteroidota</taxon>
        <taxon>Flavobacteriia</taxon>
        <taxon>Flavobacteriales</taxon>
        <taxon>Weeksellaceae</taxon>
        <taxon>Chryseobacterium group</taxon>
        <taxon>Chryseobacterium</taxon>
    </lineage>
</organism>